<dbReference type="SUPFAM" id="SSF53271">
    <property type="entry name" value="PRTase-like"/>
    <property type="match status" value="1"/>
</dbReference>
<protein>
    <recommendedName>
        <fullName evidence="3">Phosphoribosyltransferase domain-containing protein</fullName>
    </recommendedName>
</protein>
<dbReference type="PANTHER" id="PTHR43363">
    <property type="entry name" value="HYPOXANTHINE PHOSPHORIBOSYLTRANSFERASE"/>
    <property type="match status" value="1"/>
</dbReference>
<keyword evidence="2" id="KW-0808">Transferase</keyword>
<evidence type="ECO:0000313" key="4">
    <source>
        <dbReference type="EMBL" id="QHU01096.1"/>
    </source>
</evidence>
<dbReference type="AlphaFoldDB" id="A0A6C0J8P0"/>
<dbReference type="InterPro" id="IPR000836">
    <property type="entry name" value="PRTase_dom"/>
</dbReference>
<dbReference type="PANTHER" id="PTHR43363:SF1">
    <property type="entry name" value="HYPOXANTHINE-GUANINE PHOSPHORIBOSYLTRANSFERASE"/>
    <property type="match status" value="1"/>
</dbReference>
<sequence length="151" mass="17625">MEKIYYSWDDISNLIKNNIEPIQKYNPDYIIAIGGGGLIPARLVRNYINKPIYVVTLSLYDDETIGNKVNIIQWINLNLKDKKVLIIDEIDDTRKTMDFCVKELVEKNNANDMCVFVLQNKLKNKLGVLDNVNYHACQNIDDKWVVYPWDL</sequence>
<dbReference type="EMBL" id="MN740335">
    <property type="protein sequence ID" value="QHU01096.1"/>
    <property type="molecule type" value="Genomic_DNA"/>
</dbReference>
<dbReference type="CDD" id="cd06223">
    <property type="entry name" value="PRTases_typeI"/>
    <property type="match status" value="1"/>
</dbReference>
<evidence type="ECO:0000259" key="3">
    <source>
        <dbReference type="Pfam" id="PF00156"/>
    </source>
</evidence>
<evidence type="ECO:0000256" key="1">
    <source>
        <dbReference type="ARBA" id="ARBA00022676"/>
    </source>
</evidence>
<dbReference type="InterPro" id="IPR029057">
    <property type="entry name" value="PRTase-like"/>
</dbReference>
<accession>A0A6C0J8P0</accession>
<dbReference type="GO" id="GO:0016757">
    <property type="term" value="F:glycosyltransferase activity"/>
    <property type="evidence" value="ECO:0007669"/>
    <property type="project" value="UniProtKB-KW"/>
</dbReference>
<proteinExistence type="predicted"/>
<feature type="domain" description="Phosphoribosyltransferase" evidence="3">
    <location>
        <begin position="10"/>
        <end position="144"/>
    </location>
</feature>
<reference evidence="4" key="1">
    <citation type="journal article" date="2020" name="Nature">
        <title>Giant virus diversity and host interactions through global metagenomics.</title>
        <authorList>
            <person name="Schulz F."/>
            <person name="Roux S."/>
            <person name="Paez-Espino D."/>
            <person name="Jungbluth S."/>
            <person name="Walsh D.A."/>
            <person name="Denef V.J."/>
            <person name="McMahon K.D."/>
            <person name="Konstantinidis K.T."/>
            <person name="Eloe-Fadrosh E.A."/>
            <person name="Kyrpides N.C."/>
            <person name="Woyke T."/>
        </authorList>
    </citation>
    <scope>NUCLEOTIDE SEQUENCE</scope>
    <source>
        <strain evidence="4">GVMAG-M-3300025860-25</strain>
    </source>
</reference>
<keyword evidence="1" id="KW-0328">Glycosyltransferase</keyword>
<dbReference type="Gene3D" id="3.40.50.2020">
    <property type="match status" value="1"/>
</dbReference>
<organism evidence="4">
    <name type="scientific">viral metagenome</name>
    <dbReference type="NCBI Taxonomy" id="1070528"/>
    <lineage>
        <taxon>unclassified sequences</taxon>
        <taxon>metagenomes</taxon>
        <taxon>organismal metagenomes</taxon>
    </lineage>
</organism>
<evidence type="ECO:0000256" key="2">
    <source>
        <dbReference type="ARBA" id="ARBA00022679"/>
    </source>
</evidence>
<name>A0A6C0J8P0_9ZZZZ</name>
<dbReference type="Pfam" id="PF00156">
    <property type="entry name" value="Pribosyltran"/>
    <property type="match status" value="1"/>
</dbReference>